<dbReference type="EMBL" id="JAIWOZ010000004">
    <property type="protein sequence ID" value="KAH6606400.1"/>
    <property type="molecule type" value="Genomic_DNA"/>
</dbReference>
<feature type="region of interest" description="Disordered" evidence="1">
    <location>
        <begin position="203"/>
        <end position="465"/>
    </location>
</feature>
<sequence>MEPHMESNGSDASAPHSSKTKSLKPANPQSQQAATQRETSPERKLRHHLCTGCGKVRSSHYHSKHPIVPGGKPSMNYCEDCFGENVEKGSSKHHFCYGCGAARSKEFHQCHPISIGDRPFPNYCSICVEEIRSAETIADVSVVNFAPSRSHESNARSNIGHDCSGSNEPTESLKPRQGLNNQESHPDVVLPSVHADKHSKIDGLGQKKIPQPLKLSTGVPQLSPSNSSPDSPYYPPQGERLDRPIKVPNSDVSQEASDDSTEGQASTDDSAHSTGSKTVKFRPKVDIRLSDSRTSSNASSHAKILEEDIKPDDDTIPSRRISFARRGGPTAYHSTTPPSMESFTGFRPGSHSTFNYGSSGGGTGSKWAKEYQSTTKVPKRAPYWIPEPIIEEPDSPVSSPGKQTTMLEFTDIDISPASASNAASRSSSDSEDDSAALARHEPKSDDDSDEENTLSKSSLETPSLD</sequence>
<feature type="compositionally biased region" description="Low complexity" evidence="1">
    <location>
        <begin position="413"/>
        <end position="427"/>
    </location>
</feature>
<reference evidence="2" key="1">
    <citation type="submission" date="2021-08" db="EMBL/GenBank/DDBJ databases">
        <title>Chromosome-Level Trichoderma cornu-damae using Hi-C Data.</title>
        <authorList>
            <person name="Kim C.S."/>
        </authorList>
    </citation>
    <scope>NUCLEOTIDE SEQUENCE</scope>
    <source>
        <strain evidence="2">KA19-0412C</strain>
    </source>
</reference>
<dbReference type="OrthoDB" id="5415512at2759"/>
<keyword evidence="3" id="KW-1185">Reference proteome</keyword>
<feature type="compositionally biased region" description="Polar residues" evidence="1">
    <location>
        <begin position="27"/>
        <end position="38"/>
    </location>
</feature>
<feature type="region of interest" description="Disordered" evidence="1">
    <location>
        <begin position="148"/>
        <end position="186"/>
    </location>
</feature>
<evidence type="ECO:0000313" key="3">
    <source>
        <dbReference type="Proteomes" id="UP000827724"/>
    </source>
</evidence>
<evidence type="ECO:0000256" key="1">
    <source>
        <dbReference type="SAM" id="MobiDB-lite"/>
    </source>
</evidence>
<feature type="compositionally biased region" description="Basic and acidic residues" evidence="1">
    <location>
        <begin position="303"/>
        <end position="317"/>
    </location>
</feature>
<comment type="caution">
    <text evidence="2">The sequence shown here is derived from an EMBL/GenBank/DDBJ whole genome shotgun (WGS) entry which is preliminary data.</text>
</comment>
<protein>
    <submittedName>
        <fullName evidence="2">Uncharacterized protein</fullName>
    </submittedName>
</protein>
<feature type="compositionally biased region" description="Polar residues" evidence="1">
    <location>
        <begin position="262"/>
        <end position="277"/>
    </location>
</feature>
<dbReference type="Proteomes" id="UP000827724">
    <property type="component" value="Unassembled WGS sequence"/>
</dbReference>
<feature type="region of interest" description="Disordered" evidence="1">
    <location>
        <begin position="1"/>
        <end position="46"/>
    </location>
</feature>
<feature type="compositionally biased region" description="Polar residues" evidence="1">
    <location>
        <begin position="332"/>
        <end position="342"/>
    </location>
</feature>
<accession>A0A9P8QJ72</accession>
<name>A0A9P8QJ72_9HYPO</name>
<feature type="compositionally biased region" description="Polar residues" evidence="1">
    <location>
        <begin position="7"/>
        <end position="17"/>
    </location>
</feature>
<gene>
    <name evidence="2" type="ORF">Trco_005553</name>
</gene>
<organism evidence="2 3">
    <name type="scientific">Trichoderma cornu-damae</name>
    <dbReference type="NCBI Taxonomy" id="654480"/>
    <lineage>
        <taxon>Eukaryota</taxon>
        <taxon>Fungi</taxon>
        <taxon>Dikarya</taxon>
        <taxon>Ascomycota</taxon>
        <taxon>Pezizomycotina</taxon>
        <taxon>Sordariomycetes</taxon>
        <taxon>Hypocreomycetidae</taxon>
        <taxon>Hypocreales</taxon>
        <taxon>Hypocreaceae</taxon>
        <taxon>Trichoderma</taxon>
    </lineage>
</organism>
<dbReference type="AlphaFoldDB" id="A0A9P8QJ72"/>
<evidence type="ECO:0000313" key="2">
    <source>
        <dbReference type="EMBL" id="KAH6606400.1"/>
    </source>
</evidence>
<proteinExistence type="predicted"/>
<feature type="compositionally biased region" description="Polar residues" evidence="1">
    <location>
        <begin position="454"/>
        <end position="465"/>
    </location>
</feature>